<feature type="transmembrane region" description="Helical" evidence="6">
    <location>
        <begin position="125"/>
        <end position="142"/>
    </location>
</feature>
<feature type="transmembrane region" description="Helical" evidence="6">
    <location>
        <begin position="221"/>
        <end position="242"/>
    </location>
</feature>
<dbReference type="PANTHER" id="PTHR32322">
    <property type="entry name" value="INNER MEMBRANE TRANSPORTER"/>
    <property type="match status" value="1"/>
</dbReference>
<evidence type="ECO:0000259" key="7">
    <source>
        <dbReference type="Pfam" id="PF00892"/>
    </source>
</evidence>
<feature type="transmembrane region" description="Helical" evidence="6">
    <location>
        <begin position="187"/>
        <end position="205"/>
    </location>
</feature>
<dbReference type="InterPro" id="IPR037185">
    <property type="entry name" value="EmrE-like"/>
</dbReference>
<feature type="transmembrane region" description="Helical" evidence="6">
    <location>
        <begin position="7"/>
        <end position="26"/>
    </location>
</feature>
<organism evidence="8 9">
    <name type="scientific">Salinimicrobium flavum</name>
    <dbReference type="NCBI Taxonomy" id="1737065"/>
    <lineage>
        <taxon>Bacteria</taxon>
        <taxon>Pseudomonadati</taxon>
        <taxon>Bacteroidota</taxon>
        <taxon>Flavobacteriia</taxon>
        <taxon>Flavobacteriales</taxon>
        <taxon>Flavobacteriaceae</taxon>
        <taxon>Salinimicrobium</taxon>
    </lineage>
</organism>
<comment type="caution">
    <text evidence="8">The sequence shown here is derived from an EMBL/GenBank/DDBJ whole genome shotgun (WGS) entry which is preliminary data.</text>
</comment>
<feature type="domain" description="EamA" evidence="7">
    <location>
        <begin position="155"/>
        <end position="293"/>
    </location>
</feature>
<evidence type="ECO:0000256" key="3">
    <source>
        <dbReference type="ARBA" id="ARBA00022692"/>
    </source>
</evidence>
<dbReference type="InterPro" id="IPR000620">
    <property type="entry name" value="EamA_dom"/>
</dbReference>
<keyword evidence="9" id="KW-1185">Reference proteome</keyword>
<keyword evidence="5 6" id="KW-0472">Membrane</keyword>
<comment type="similarity">
    <text evidence="2">Belongs to the EamA transporter family.</text>
</comment>
<evidence type="ECO:0000313" key="8">
    <source>
        <dbReference type="EMBL" id="MFD2517260.1"/>
    </source>
</evidence>
<dbReference type="PANTHER" id="PTHR32322:SF2">
    <property type="entry name" value="EAMA DOMAIN-CONTAINING PROTEIN"/>
    <property type="match status" value="1"/>
</dbReference>
<feature type="transmembrane region" description="Helical" evidence="6">
    <location>
        <begin position="275"/>
        <end position="292"/>
    </location>
</feature>
<feature type="transmembrane region" description="Helical" evidence="6">
    <location>
        <begin position="70"/>
        <end position="92"/>
    </location>
</feature>
<dbReference type="Proteomes" id="UP001597468">
    <property type="component" value="Unassembled WGS sequence"/>
</dbReference>
<evidence type="ECO:0000313" key="9">
    <source>
        <dbReference type="Proteomes" id="UP001597468"/>
    </source>
</evidence>
<gene>
    <name evidence="8" type="ORF">ACFSTG_05085</name>
</gene>
<keyword evidence="3 6" id="KW-0812">Transmembrane</keyword>
<evidence type="ECO:0000256" key="2">
    <source>
        <dbReference type="ARBA" id="ARBA00007362"/>
    </source>
</evidence>
<dbReference type="RefSeq" id="WP_380749111.1">
    <property type="nucleotide sequence ID" value="NZ_JBHULT010000006.1"/>
</dbReference>
<evidence type="ECO:0000256" key="4">
    <source>
        <dbReference type="ARBA" id="ARBA00022989"/>
    </source>
</evidence>
<proteinExistence type="inferred from homology"/>
<feature type="transmembrane region" description="Helical" evidence="6">
    <location>
        <begin position="254"/>
        <end position="269"/>
    </location>
</feature>
<feature type="transmembrane region" description="Helical" evidence="6">
    <location>
        <begin position="154"/>
        <end position="175"/>
    </location>
</feature>
<feature type="transmembrane region" description="Helical" evidence="6">
    <location>
        <begin position="38"/>
        <end position="58"/>
    </location>
</feature>
<keyword evidence="4 6" id="KW-1133">Transmembrane helix</keyword>
<feature type="transmembrane region" description="Helical" evidence="6">
    <location>
        <begin position="98"/>
        <end position="118"/>
    </location>
</feature>
<dbReference type="EMBL" id="JBHULT010000006">
    <property type="protein sequence ID" value="MFD2517260.1"/>
    <property type="molecule type" value="Genomic_DNA"/>
</dbReference>
<evidence type="ECO:0000256" key="6">
    <source>
        <dbReference type="SAM" id="Phobius"/>
    </source>
</evidence>
<protein>
    <submittedName>
        <fullName evidence="8">EamA family transporter</fullName>
    </submittedName>
</protein>
<sequence>MIQARSPLLIIMAFFAIYVIWGSTYVLNKIAVTELPPFMLAAIRFSTAGILIFIIAKFSGKSLRITRKQFINTVIAGFLFLSFGNGVVVWALRFVDSGFAALVISAQPLMVLLLMLILDGKRIQPMSMVGVFLGLLGIYLLVSQKQVTSQENSLLGISMIFACLISWSYGSLFVSKANLPTNHFVNTGYQMFTAGILLMLASYLFQEEWSYPTTWSTPTQFSMLLLIFFGSIVAFTAFNYLLKVVSPEKVATSTYVNPIIAMILGWYFLNEQITAQSGMAAAVLLTGVYFINTKKKLVMFSRFTSKLPEKINKE</sequence>
<evidence type="ECO:0000256" key="5">
    <source>
        <dbReference type="ARBA" id="ARBA00023136"/>
    </source>
</evidence>
<feature type="domain" description="EamA" evidence="7">
    <location>
        <begin position="10"/>
        <end position="142"/>
    </location>
</feature>
<dbReference type="Pfam" id="PF00892">
    <property type="entry name" value="EamA"/>
    <property type="match status" value="2"/>
</dbReference>
<dbReference type="InterPro" id="IPR050638">
    <property type="entry name" value="AA-Vitamin_Transporters"/>
</dbReference>
<accession>A0ABW5IV07</accession>
<reference evidence="9" key="1">
    <citation type="journal article" date="2019" name="Int. J. Syst. Evol. Microbiol.">
        <title>The Global Catalogue of Microorganisms (GCM) 10K type strain sequencing project: providing services to taxonomists for standard genome sequencing and annotation.</title>
        <authorList>
            <consortium name="The Broad Institute Genomics Platform"/>
            <consortium name="The Broad Institute Genome Sequencing Center for Infectious Disease"/>
            <person name="Wu L."/>
            <person name="Ma J."/>
        </authorList>
    </citation>
    <scope>NUCLEOTIDE SEQUENCE [LARGE SCALE GENOMIC DNA]</scope>
    <source>
        <strain evidence="9">KCTC 42585</strain>
    </source>
</reference>
<name>A0ABW5IV07_9FLAO</name>
<comment type="subcellular location">
    <subcellularLocation>
        <location evidence="1">Membrane</location>
        <topology evidence="1">Multi-pass membrane protein</topology>
    </subcellularLocation>
</comment>
<evidence type="ECO:0000256" key="1">
    <source>
        <dbReference type="ARBA" id="ARBA00004141"/>
    </source>
</evidence>
<dbReference type="SUPFAM" id="SSF103481">
    <property type="entry name" value="Multidrug resistance efflux transporter EmrE"/>
    <property type="match status" value="2"/>
</dbReference>